<dbReference type="PANTHER" id="PTHR12356:SF3">
    <property type="entry name" value="NUCLEAR MIGRATION PROTEIN NUDC"/>
    <property type="match status" value="1"/>
</dbReference>
<dbReference type="CDD" id="cd06467">
    <property type="entry name" value="p23_NUDC_like"/>
    <property type="match status" value="1"/>
</dbReference>
<dbReference type="GO" id="GO:0006457">
    <property type="term" value="P:protein folding"/>
    <property type="evidence" value="ECO:0007669"/>
    <property type="project" value="TreeGrafter"/>
</dbReference>
<dbReference type="PANTHER" id="PTHR12356">
    <property type="entry name" value="NUCLEAR MOVEMENT PROTEIN NUDC"/>
    <property type="match status" value="1"/>
</dbReference>
<feature type="domain" description="CS" evidence="3">
    <location>
        <begin position="10"/>
        <end position="95"/>
    </location>
</feature>
<comment type="subcellular location">
    <subcellularLocation>
        <location evidence="1">Cytoplasm</location>
    </subcellularLocation>
</comment>
<dbReference type="AlphaFoldDB" id="A0AAD2AD78"/>
<dbReference type="Pfam" id="PF04969">
    <property type="entry name" value="CS"/>
    <property type="match status" value="1"/>
</dbReference>
<dbReference type="Gene3D" id="2.60.40.790">
    <property type="match status" value="1"/>
</dbReference>
<evidence type="ECO:0000256" key="2">
    <source>
        <dbReference type="ARBA" id="ARBA00022490"/>
    </source>
</evidence>
<accession>A0AAD2AD78</accession>
<evidence type="ECO:0000313" key="5">
    <source>
        <dbReference type="Proteomes" id="UP000834106"/>
    </source>
</evidence>
<proteinExistence type="predicted"/>
<reference evidence="4" key="1">
    <citation type="submission" date="2023-05" db="EMBL/GenBank/DDBJ databases">
        <authorList>
            <person name="Huff M."/>
        </authorList>
    </citation>
    <scope>NUCLEOTIDE SEQUENCE</scope>
</reference>
<dbReference type="SUPFAM" id="SSF49764">
    <property type="entry name" value="HSP20-like chaperones"/>
    <property type="match status" value="1"/>
</dbReference>
<dbReference type="EMBL" id="OU503056">
    <property type="protein sequence ID" value="CAI9785448.1"/>
    <property type="molecule type" value="Genomic_DNA"/>
</dbReference>
<evidence type="ECO:0000256" key="1">
    <source>
        <dbReference type="ARBA" id="ARBA00004496"/>
    </source>
</evidence>
<protein>
    <recommendedName>
        <fullName evidence="3">CS domain-containing protein</fullName>
    </recommendedName>
</protein>
<name>A0AAD2AD78_9LAMI</name>
<dbReference type="Proteomes" id="UP000834106">
    <property type="component" value="Chromosome 21"/>
</dbReference>
<keyword evidence="5" id="KW-1185">Reference proteome</keyword>
<evidence type="ECO:0000259" key="3">
    <source>
        <dbReference type="PROSITE" id="PS51203"/>
    </source>
</evidence>
<dbReference type="GO" id="GO:0006950">
    <property type="term" value="P:response to stress"/>
    <property type="evidence" value="ECO:0007669"/>
    <property type="project" value="UniProtKB-ARBA"/>
</dbReference>
<dbReference type="InterPro" id="IPR037898">
    <property type="entry name" value="NudC_fam"/>
</dbReference>
<evidence type="ECO:0000313" key="4">
    <source>
        <dbReference type="EMBL" id="CAI9785448.1"/>
    </source>
</evidence>
<gene>
    <name evidence="4" type="ORF">FPE_LOCUS32878</name>
</gene>
<keyword evidence="2" id="KW-0963">Cytoplasm</keyword>
<dbReference type="GO" id="GO:0051082">
    <property type="term" value="F:unfolded protein binding"/>
    <property type="evidence" value="ECO:0007669"/>
    <property type="project" value="TreeGrafter"/>
</dbReference>
<organism evidence="4 5">
    <name type="scientific">Fraxinus pennsylvanica</name>
    <dbReference type="NCBI Taxonomy" id="56036"/>
    <lineage>
        <taxon>Eukaryota</taxon>
        <taxon>Viridiplantae</taxon>
        <taxon>Streptophyta</taxon>
        <taxon>Embryophyta</taxon>
        <taxon>Tracheophyta</taxon>
        <taxon>Spermatophyta</taxon>
        <taxon>Magnoliopsida</taxon>
        <taxon>eudicotyledons</taxon>
        <taxon>Gunneridae</taxon>
        <taxon>Pentapetalae</taxon>
        <taxon>asterids</taxon>
        <taxon>lamiids</taxon>
        <taxon>Lamiales</taxon>
        <taxon>Oleaceae</taxon>
        <taxon>Oleeae</taxon>
        <taxon>Fraxinus</taxon>
    </lineage>
</organism>
<dbReference type="InterPro" id="IPR007052">
    <property type="entry name" value="CS_dom"/>
</dbReference>
<sequence>MLLLWLCARAASSLYAKYTTSVDLALAARILIIHIVCGFKKNYLQVGLKGHPPVIDGELFQPIKVDDSFWSLEVQKFVSILLTKQNQIERWKCLSYLAWYMDLVHKSFRDGNCMLIQCQVEIADDMSYGKARRSDR</sequence>
<dbReference type="InterPro" id="IPR008978">
    <property type="entry name" value="HSP20-like_chaperone"/>
</dbReference>
<dbReference type="GO" id="GO:0005737">
    <property type="term" value="C:cytoplasm"/>
    <property type="evidence" value="ECO:0007669"/>
    <property type="project" value="UniProtKB-SubCell"/>
</dbReference>
<dbReference type="PROSITE" id="PS51203">
    <property type="entry name" value="CS"/>
    <property type="match status" value="1"/>
</dbReference>